<dbReference type="InterPro" id="IPR023393">
    <property type="entry name" value="START-like_dom_sf"/>
</dbReference>
<feature type="domain" description="Coenzyme Q-binding protein COQ10 START" evidence="1">
    <location>
        <begin position="11"/>
        <end position="135"/>
    </location>
</feature>
<evidence type="ECO:0000259" key="1">
    <source>
        <dbReference type="Pfam" id="PF03364"/>
    </source>
</evidence>
<dbReference type="Gene3D" id="3.30.530.20">
    <property type="match status" value="1"/>
</dbReference>
<gene>
    <name evidence="2" type="ORF">GCM10022236_20910</name>
</gene>
<accession>A0ABP6ZSY7</accession>
<proteinExistence type="predicted"/>
<reference evidence="3" key="1">
    <citation type="journal article" date="2019" name="Int. J. Syst. Evol. Microbiol.">
        <title>The Global Catalogue of Microorganisms (GCM) 10K type strain sequencing project: providing services to taxonomists for standard genome sequencing and annotation.</title>
        <authorList>
            <consortium name="The Broad Institute Genomics Platform"/>
            <consortium name="The Broad Institute Genome Sequencing Center for Infectious Disease"/>
            <person name="Wu L."/>
            <person name="Ma J."/>
        </authorList>
    </citation>
    <scope>NUCLEOTIDE SEQUENCE [LARGE SCALE GENOMIC DNA]</scope>
    <source>
        <strain evidence="3">JCM 16929</strain>
    </source>
</reference>
<comment type="caution">
    <text evidence="2">The sequence shown here is derived from an EMBL/GenBank/DDBJ whole genome shotgun (WGS) entry which is preliminary data.</text>
</comment>
<dbReference type="PANTHER" id="PTHR39683:SF4">
    <property type="entry name" value="COENZYME Q-BINDING PROTEIN COQ10 START DOMAIN-CONTAINING PROTEIN"/>
    <property type="match status" value="1"/>
</dbReference>
<evidence type="ECO:0000313" key="3">
    <source>
        <dbReference type="Proteomes" id="UP001501490"/>
    </source>
</evidence>
<dbReference type="RefSeq" id="WP_344804145.1">
    <property type="nucleotide sequence ID" value="NZ_BAABAB010000014.1"/>
</dbReference>
<organism evidence="2 3">
    <name type="scientific">Microlunatus ginsengisoli</name>
    <dbReference type="NCBI Taxonomy" id="363863"/>
    <lineage>
        <taxon>Bacteria</taxon>
        <taxon>Bacillati</taxon>
        <taxon>Actinomycetota</taxon>
        <taxon>Actinomycetes</taxon>
        <taxon>Propionibacteriales</taxon>
        <taxon>Propionibacteriaceae</taxon>
        <taxon>Microlunatus</taxon>
    </lineage>
</organism>
<name>A0ABP6ZSY7_9ACTN</name>
<dbReference type="CDD" id="cd07819">
    <property type="entry name" value="SRPBCC_2"/>
    <property type="match status" value="1"/>
</dbReference>
<evidence type="ECO:0000313" key="2">
    <source>
        <dbReference type="EMBL" id="GAA3618417.1"/>
    </source>
</evidence>
<dbReference type="InterPro" id="IPR005031">
    <property type="entry name" value="COQ10_START"/>
</dbReference>
<dbReference type="EMBL" id="BAABAB010000014">
    <property type="protein sequence ID" value="GAA3618417.1"/>
    <property type="molecule type" value="Genomic_DNA"/>
</dbReference>
<sequence>MPDQTNASIDIAAPADEIMGVIADFESYPEWIDDMKKVEILTYYDDGWPKTVRITLDHTLVKDVYVLECDWVENVASWKLVEGSLLKVMDGSYVLTPKGDQLTTVTYNLTVDVNMPMIGMFRRKAEKTIIDGALKGLKQRVEG</sequence>
<dbReference type="SUPFAM" id="SSF55961">
    <property type="entry name" value="Bet v1-like"/>
    <property type="match status" value="1"/>
</dbReference>
<keyword evidence="3" id="KW-1185">Reference proteome</keyword>
<dbReference type="Proteomes" id="UP001501490">
    <property type="component" value="Unassembled WGS sequence"/>
</dbReference>
<protein>
    <submittedName>
        <fullName evidence="2">SRPBCC family protein</fullName>
    </submittedName>
</protein>
<dbReference type="Pfam" id="PF03364">
    <property type="entry name" value="Polyketide_cyc"/>
    <property type="match status" value="1"/>
</dbReference>
<dbReference type="PANTHER" id="PTHR39683">
    <property type="entry name" value="CONSERVED PROTEIN TB16.3"/>
    <property type="match status" value="1"/>
</dbReference>